<dbReference type="EMBL" id="UZAL01004322">
    <property type="protein sequence ID" value="VDO89929.1"/>
    <property type="molecule type" value="Genomic_DNA"/>
</dbReference>
<dbReference type="Proteomes" id="UP000269396">
    <property type="component" value="Unassembled WGS sequence"/>
</dbReference>
<proteinExistence type="predicted"/>
<gene>
    <name evidence="1" type="ORF">SMTD_LOCUS2842</name>
</gene>
<evidence type="ECO:0000313" key="2">
    <source>
        <dbReference type="Proteomes" id="UP000269396"/>
    </source>
</evidence>
<dbReference type="AlphaFoldDB" id="A0A183NL56"/>
<protein>
    <submittedName>
        <fullName evidence="1">Uncharacterized protein</fullName>
    </submittedName>
</protein>
<organism evidence="1 2">
    <name type="scientific">Schistosoma mattheei</name>
    <dbReference type="NCBI Taxonomy" id="31246"/>
    <lineage>
        <taxon>Eukaryota</taxon>
        <taxon>Metazoa</taxon>
        <taxon>Spiralia</taxon>
        <taxon>Lophotrochozoa</taxon>
        <taxon>Platyhelminthes</taxon>
        <taxon>Trematoda</taxon>
        <taxon>Digenea</taxon>
        <taxon>Strigeidida</taxon>
        <taxon>Schistosomatoidea</taxon>
        <taxon>Schistosomatidae</taxon>
        <taxon>Schistosoma</taxon>
    </lineage>
</organism>
<reference evidence="1 2" key="1">
    <citation type="submission" date="2018-11" db="EMBL/GenBank/DDBJ databases">
        <authorList>
            <consortium name="Pathogen Informatics"/>
        </authorList>
    </citation>
    <scope>NUCLEOTIDE SEQUENCE [LARGE SCALE GENOMIC DNA]</scope>
    <source>
        <strain>Denwood</strain>
        <strain evidence="2">Zambia</strain>
    </source>
</reference>
<evidence type="ECO:0000313" key="1">
    <source>
        <dbReference type="EMBL" id="VDO89929.1"/>
    </source>
</evidence>
<keyword evidence="2" id="KW-1185">Reference proteome</keyword>
<sequence>MVPVSTKPPRTTVKYPTSLVVCFTFSVTLASGRLSRFSDGVTELLLAELTERYGLTGHC</sequence>
<accession>A0A183NL56</accession>
<name>A0A183NL56_9TREM</name>